<dbReference type="Gene3D" id="2.60.200.20">
    <property type="match status" value="1"/>
</dbReference>
<dbReference type="PROSITE" id="PS50006">
    <property type="entry name" value="FHA_DOMAIN"/>
    <property type="match status" value="1"/>
</dbReference>
<dbReference type="InterPro" id="IPR017735">
    <property type="entry name" value="T6SS_FHA"/>
</dbReference>
<dbReference type="InterPro" id="IPR008984">
    <property type="entry name" value="SMAD_FHA_dom_sf"/>
</dbReference>
<dbReference type="CDD" id="cd00060">
    <property type="entry name" value="FHA"/>
    <property type="match status" value="1"/>
</dbReference>
<dbReference type="AlphaFoldDB" id="A0A4Z0ANQ0"/>
<dbReference type="NCBIfam" id="TIGR03354">
    <property type="entry name" value="VI_FHA"/>
    <property type="match status" value="1"/>
</dbReference>
<keyword evidence="3" id="KW-1185">Reference proteome</keyword>
<dbReference type="OrthoDB" id="273564at2"/>
<accession>A0A4Z0ANQ0</accession>
<protein>
    <submittedName>
        <fullName evidence="2">Type VI secretion system-associated FHA domain protein TagH</fullName>
    </submittedName>
</protein>
<dbReference type="InterPro" id="IPR046883">
    <property type="entry name" value="T6SS_FHA_C"/>
</dbReference>
<gene>
    <name evidence="2" type="primary">tagH</name>
    <name evidence="2" type="ORF">DYL61_25175</name>
</gene>
<dbReference type="Pfam" id="PF00498">
    <property type="entry name" value="FHA"/>
    <property type="match status" value="1"/>
</dbReference>
<organism evidence="2 3">
    <name type="scientific">Pseudomonas nabeulensis</name>
    <dbReference type="NCBI Taxonomy" id="2293833"/>
    <lineage>
        <taxon>Bacteria</taxon>
        <taxon>Pseudomonadati</taxon>
        <taxon>Pseudomonadota</taxon>
        <taxon>Gammaproteobacteria</taxon>
        <taxon>Pseudomonadales</taxon>
        <taxon>Pseudomonadaceae</taxon>
        <taxon>Pseudomonas</taxon>
    </lineage>
</organism>
<reference evidence="2 3" key="1">
    <citation type="journal article" date="2019" name="Syst. Appl. Microbiol.">
        <title>New species of pathogenic Pseudomonas isolated from citrus in Tunisia: Proposal of Pseudomonas kairouanensis sp. nov. and Pseudomonas nabeulensis sp. nov.</title>
        <authorList>
            <person name="Oueslati M."/>
            <person name="Mulet M."/>
            <person name="Gomila M."/>
            <person name="Berge O."/>
            <person name="Hajlaoui M.R."/>
            <person name="Lalucat J."/>
            <person name="Sadfi-Zouaoui N."/>
            <person name="Garcia-Valdes E."/>
        </authorList>
    </citation>
    <scope>NUCLEOTIDE SEQUENCE [LARGE SCALE GENOMIC DNA]</scope>
    <source>
        <strain evidence="2 3">E10B</strain>
    </source>
</reference>
<sequence length="390" mass="42654">MQLVFEVCDTGLGESRACKTFDSVGGVIGRGAACDWVIADPLRLMSSHHGLVSYRDGQYYLADISSNGIGVSGSPERLRKGLARQIRDGDIYVLGSVSIRARLKGQDRQTVFLDPLIPDDSFLGLDPVHALDNAQRRSESCVELAALNSRVQGTSQPIDHGAAERDHWIVPQWAEPVQTVRTPAPEKVSPATDEQFWLQFGEALGVSLEALDTLGRERLAVKVAGLLRQAIDGLQQGLRTRDELNSELSLGCASTTAKEHNALSNWADGQSALAALLGGDEAQPLSAELAIAHACRDLQVHQLALVVASRAVVRSALAGFAPDHLLLCFERDGKPSRFSTDGTRWRAYQRHYQQLVDRNRMADRLIREDFSHAYQEQVRLVCTLHATCSG</sequence>
<evidence type="ECO:0000259" key="1">
    <source>
        <dbReference type="PROSITE" id="PS50006"/>
    </source>
</evidence>
<evidence type="ECO:0000313" key="3">
    <source>
        <dbReference type="Proteomes" id="UP000297734"/>
    </source>
</evidence>
<dbReference type="InterPro" id="IPR000253">
    <property type="entry name" value="FHA_dom"/>
</dbReference>
<evidence type="ECO:0000313" key="2">
    <source>
        <dbReference type="EMBL" id="TFY88001.1"/>
    </source>
</evidence>
<dbReference type="SUPFAM" id="SSF49879">
    <property type="entry name" value="SMAD/FHA domain"/>
    <property type="match status" value="1"/>
</dbReference>
<comment type="caution">
    <text evidence="2">The sequence shown here is derived from an EMBL/GenBank/DDBJ whole genome shotgun (WGS) entry which is preliminary data.</text>
</comment>
<dbReference type="Proteomes" id="UP000297734">
    <property type="component" value="Unassembled WGS sequence"/>
</dbReference>
<dbReference type="Pfam" id="PF20232">
    <property type="entry name" value="T6SS_FHA_C"/>
    <property type="match status" value="1"/>
</dbReference>
<dbReference type="EMBL" id="QUZT01000064">
    <property type="protein sequence ID" value="TFY88001.1"/>
    <property type="molecule type" value="Genomic_DNA"/>
</dbReference>
<name>A0A4Z0ANQ0_9PSED</name>
<feature type="domain" description="FHA" evidence="1">
    <location>
        <begin position="26"/>
        <end position="76"/>
    </location>
</feature>
<proteinExistence type="predicted"/>
<dbReference type="RefSeq" id="WP_135310584.1">
    <property type="nucleotide sequence ID" value="NZ_QUZT01000064.1"/>
</dbReference>